<gene>
    <name evidence="3" type="ORF">BcabD6B2_05840</name>
</gene>
<evidence type="ECO:0000313" key="3">
    <source>
        <dbReference type="EMBL" id="GIX61149.1"/>
    </source>
</evidence>
<dbReference type="InterPro" id="IPR024751">
    <property type="entry name" value="VESA1"/>
</dbReference>
<feature type="compositionally biased region" description="Polar residues" evidence="1">
    <location>
        <begin position="326"/>
        <end position="337"/>
    </location>
</feature>
<dbReference type="GeneID" id="94192632"/>
<keyword evidence="4" id="KW-1185">Reference proteome</keyword>
<feature type="transmembrane region" description="Helical" evidence="2">
    <location>
        <begin position="117"/>
        <end position="137"/>
    </location>
</feature>
<keyword evidence="2" id="KW-1133">Transmembrane helix</keyword>
<reference evidence="3 4" key="1">
    <citation type="submission" date="2021-06" db="EMBL/GenBank/DDBJ databases">
        <title>Genome sequence of Babesia caballi.</title>
        <authorList>
            <person name="Yamagishi J."/>
            <person name="Kidaka T."/>
            <person name="Ochi A."/>
        </authorList>
    </citation>
    <scope>NUCLEOTIDE SEQUENCE [LARGE SCALE GENOMIC DNA]</scope>
    <source>
        <strain evidence="3">USDA-D6B2</strain>
    </source>
</reference>
<keyword evidence="2" id="KW-0812">Transmembrane</keyword>
<evidence type="ECO:0000256" key="2">
    <source>
        <dbReference type="SAM" id="Phobius"/>
    </source>
</evidence>
<dbReference type="Proteomes" id="UP001497744">
    <property type="component" value="Unassembled WGS sequence"/>
</dbReference>
<dbReference type="Pfam" id="PF12785">
    <property type="entry name" value="VESA1_N"/>
    <property type="match status" value="1"/>
</dbReference>
<feature type="region of interest" description="Disordered" evidence="1">
    <location>
        <begin position="295"/>
        <end position="338"/>
    </location>
</feature>
<dbReference type="EMBL" id="BPLF01000001">
    <property type="protein sequence ID" value="GIX61149.1"/>
    <property type="molecule type" value="Genomic_DNA"/>
</dbReference>
<evidence type="ECO:0000256" key="1">
    <source>
        <dbReference type="SAM" id="MobiDB-lite"/>
    </source>
</evidence>
<evidence type="ECO:0000313" key="4">
    <source>
        <dbReference type="Proteomes" id="UP001497744"/>
    </source>
</evidence>
<organism evidence="3 4">
    <name type="scientific">Babesia caballi</name>
    <dbReference type="NCBI Taxonomy" id="5871"/>
    <lineage>
        <taxon>Eukaryota</taxon>
        <taxon>Sar</taxon>
        <taxon>Alveolata</taxon>
        <taxon>Apicomplexa</taxon>
        <taxon>Aconoidasida</taxon>
        <taxon>Piroplasmida</taxon>
        <taxon>Babesiidae</taxon>
        <taxon>Babesia</taxon>
    </lineage>
</organism>
<comment type="caution">
    <text evidence="3">The sequence shown here is derived from an EMBL/GenBank/DDBJ whole genome shotgun (WGS) entry which is preliminary data.</text>
</comment>
<keyword evidence="2" id="KW-0472">Membrane</keyword>
<name>A0AAV4LMF5_BABCB</name>
<dbReference type="RefSeq" id="XP_067713220.1">
    <property type="nucleotide sequence ID" value="XM_067857119.1"/>
</dbReference>
<proteinExistence type="predicted"/>
<sequence>MGGDDLLKKPPENLKDAIDWILWFWAYGRITSSEMNNYTKLAEALKNNQEFQDAREKALGGIEPEGAINMLAKGLAGFLGYVSQGDYNFSDSGVIQHGKGYTSKYKDATWDQNDASIYAKIFMVLAPLVYYFVSFFYWACKKYWGRQQLQYRSNSGLFYLMLYMGYTKSQLNQQMTGSRIVENLEGHYGSNAFPELQSAYEPDVKTSYEAFLNNLEQNGPSKTINAPLTNCKIFCYTYLQSRQNGKDITNAIDAITEELKRLSTRDDISSTNNFSALQQKITKVLGKIKSFYPNPGSSGSGSASTWNPGSSEPGSDGLQKAGPSGTGSQSHTPASSSAGPAVGGFLGVGALGAGAAYALNLGGAKTLINGLLKIGGGDKSQDLARAITELDGFKDAIDAAAEKFKYSGSVEVSTVSETLKKLHNKDKLKGIIDKLAEGLKAFIGYDGKGQGIALVIDPLQQLRKGVLMFLYSFLSSVRTLNVENHGVTGELNKAYKGIQNVTFETAVDKVKKISQTGSNTNNIPDVVAALKKVDGLISHKDDLPQLVTGFKQYLKAVLEAVKQNVQGQGNREIGLLCSQLQNLLDKVGEKNGDLGTPTKNVKDAEINLSYKSLRQPARSLVEGVKLGTTSFMTQLEKKDGYKSSYIPSSSWNGGADNHTISRIFLGCLPLYYYWLTYLYWKCKQPHSQGGWADEILSRPTLKNFLVGQGYNGNYINTQNRSVKGSRIATLIQSIGLSSVTHVTQRSHPDMLSELNNSLQGVIGSSGSTTLNDHSLSALFYLCRYYFTGKQIINPVTERRSPTSIREMLYWLCGLQFSPHYSDIEKQIEAFIPAQHGLPVADSGTSSPNNFITRDQMKGFLLSSCLSAPGVLGTIQGNSTDDPKEPWLHKLFCNTMNLQYPSGYALFNTLANYTYALQFQLLFLYQQCRTNYSQSYGWQWCRYGQSAQPNGQKAKELASWICSSSNCTTPTCQHNSDRCQHIKECGQANKHSPLQAFLTDNLKGFHVSQKPDADSTHHLDNHPPGSMCHVPMGFDGTLTKDANATGWYIYYLLEHFCSNSKTPLRQLCEKLGCLTKLTPRTLGDLFGFLWHLNGQLFKDAHVIHGFKTAVKQKPYNIEDFNTKFKTAIKSHTSQSSPGKSRIVESFESMGQTIPFLYQLYTIEESNSVPDALFDLTYHCHRKETGHSGNSTRLVHKDHSGRPCSTANDLWSLYQPVSNTGNNSDCKSGACGGYLYPLTHTDGATYVPVLASAYLSWFLYLTDDFDTGLRDMLERFKGLSCTNCQLCHSGSHGSASCSCPSIVECSGVLPLLYSNGFSFGNAYSLKGGTQGTDPMRRNCHKFHSQLTGVLTQNESTPLFKLLTTIDEFLYMFRFYFFYNLSSFWIMCGPVTHQIARAFPLLLWHTADKTLNYGQIAIRHQPNVLHDRPQMTVI</sequence>
<protein>
    <submittedName>
        <fullName evidence="3">Uncharacterized protein</fullName>
    </submittedName>
</protein>
<accession>A0AAV4LMF5</accession>